<gene>
    <name evidence="1" type="ORF">ACI1P1_14730</name>
</gene>
<dbReference type="Proteomes" id="UP001631969">
    <property type="component" value="Unassembled WGS sequence"/>
</dbReference>
<comment type="caution">
    <text evidence="1">The sequence shown here is derived from an EMBL/GenBank/DDBJ whole genome shotgun (WGS) entry which is preliminary data.</text>
</comment>
<sequence>MRELKKGVAGAIREAAGPLVERDVRKLTKLADKLSGYAYHTIAPPRMWPVMEQSAGHPFLLNREAGEWRAYSALCPFCKQHLHYLSYSGEMKCFACDSQYSLGEDTRLTQLPVRRANTLLQIGLPAREEY</sequence>
<evidence type="ECO:0000313" key="1">
    <source>
        <dbReference type="EMBL" id="MFM9329546.1"/>
    </source>
</evidence>
<keyword evidence="2" id="KW-1185">Reference proteome</keyword>
<proteinExistence type="predicted"/>
<reference evidence="1" key="1">
    <citation type="submission" date="2024-12" db="EMBL/GenBank/DDBJ databases">
        <authorList>
            <person name="Wu N."/>
        </authorList>
    </citation>
    <scope>NUCLEOTIDE SEQUENCE</scope>
    <source>
        <strain evidence="1">P15</strain>
    </source>
</reference>
<dbReference type="EMBL" id="JBJURJ010000009">
    <property type="protein sequence ID" value="MFM9329546.1"/>
    <property type="molecule type" value="Genomic_DNA"/>
</dbReference>
<protein>
    <submittedName>
        <fullName evidence="1">Uncharacterized protein</fullName>
    </submittedName>
</protein>
<name>A0ACC7NZP9_9BACL</name>
<accession>A0ACC7NZP9</accession>
<organism evidence="1 2">
    <name type="scientific">Paenibacillus mesotrionivorans</name>
    <dbReference type="NCBI Taxonomy" id="3160968"/>
    <lineage>
        <taxon>Bacteria</taxon>
        <taxon>Bacillati</taxon>
        <taxon>Bacillota</taxon>
        <taxon>Bacilli</taxon>
        <taxon>Bacillales</taxon>
        <taxon>Paenibacillaceae</taxon>
        <taxon>Paenibacillus</taxon>
    </lineage>
</organism>
<evidence type="ECO:0000313" key="2">
    <source>
        <dbReference type="Proteomes" id="UP001631969"/>
    </source>
</evidence>